<name>A0A498LYT8_LABRO</name>
<sequence length="69" mass="7738">MDFIKKLKDIPEMLNEAADSMKDTSSKINNVADSMKDASDKLTKAMTGESKKKPKDFMQTITKGLKKKL</sequence>
<accession>A0A498LYT8</accession>
<reference evidence="1 2" key="1">
    <citation type="submission" date="2018-03" db="EMBL/GenBank/DDBJ databases">
        <title>Draft genome sequence of Rohu Carp (Labeo rohita).</title>
        <authorList>
            <person name="Das P."/>
            <person name="Kushwaha B."/>
            <person name="Joshi C.G."/>
            <person name="Kumar D."/>
            <person name="Nagpure N.S."/>
            <person name="Sahoo L."/>
            <person name="Das S.P."/>
            <person name="Bit A."/>
            <person name="Patnaik S."/>
            <person name="Meher P.K."/>
            <person name="Jayasankar P."/>
            <person name="Koringa P.G."/>
            <person name="Patel N.V."/>
            <person name="Hinsu A.T."/>
            <person name="Kumar R."/>
            <person name="Pandey M."/>
            <person name="Agarwal S."/>
            <person name="Srivastava S."/>
            <person name="Singh M."/>
            <person name="Iquebal M.A."/>
            <person name="Jaiswal S."/>
            <person name="Angadi U.B."/>
            <person name="Kumar N."/>
            <person name="Raza M."/>
            <person name="Shah T.M."/>
            <person name="Rai A."/>
            <person name="Jena J.K."/>
        </authorList>
    </citation>
    <scope>NUCLEOTIDE SEQUENCE [LARGE SCALE GENOMIC DNA]</scope>
    <source>
        <strain evidence="1">DASCIFA01</strain>
        <tissue evidence="1">Testis</tissue>
    </source>
</reference>
<dbReference type="Proteomes" id="UP000290572">
    <property type="component" value="Unassembled WGS sequence"/>
</dbReference>
<organism evidence="1 2">
    <name type="scientific">Labeo rohita</name>
    <name type="common">Indian major carp</name>
    <name type="synonym">Cyprinus rohita</name>
    <dbReference type="NCBI Taxonomy" id="84645"/>
    <lineage>
        <taxon>Eukaryota</taxon>
        <taxon>Metazoa</taxon>
        <taxon>Chordata</taxon>
        <taxon>Craniata</taxon>
        <taxon>Vertebrata</taxon>
        <taxon>Euteleostomi</taxon>
        <taxon>Actinopterygii</taxon>
        <taxon>Neopterygii</taxon>
        <taxon>Teleostei</taxon>
        <taxon>Ostariophysi</taxon>
        <taxon>Cypriniformes</taxon>
        <taxon>Cyprinidae</taxon>
        <taxon>Labeoninae</taxon>
        <taxon>Labeonini</taxon>
        <taxon>Labeo</taxon>
    </lineage>
</organism>
<proteinExistence type="predicted"/>
<gene>
    <name evidence="1" type="ORF">ROHU_029679</name>
</gene>
<protein>
    <submittedName>
        <fullName evidence="1">Uncharacterized protein</fullName>
    </submittedName>
</protein>
<dbReference type="EMBL" id="QBIY01013091">
    <property type="protein sequence ID" value="RXN12044.1"/>
    <property type="molecule type" value="Genomic_DNA"/>
</dbReference>
<dbReference type="AlphaFoldDB" id="A0A498LYT8"/>
<evidence type="ECO:0000313" key="2">
    <source>
        <dbReference type="Proteomes" id="UP000290572"/>
    </source>
</evidence>
<comment type="caution">
    <text evidence="1">The sequence shown here is derived from an EMBL/GenBank/DDBJ whole genome shotgun (WGS) entry which is preliminary data.</text>
</comment>
<evidence type="ECO:0000313" key="1">
    <source>
        <dbReference type="EMBL" id="RXN12044.1"/>
    </source>
</evidence>
<keyword evidence="2" id="KW-1185">Reference proteome</keyword>